<dbReference type="Proteomes" id="UP000186601">
    <property type="component" value="Unassembled WGS sequence"/>
</dbReference>
<proteinExistence type="predicted"/>
<dbReference type="PANTHER" id="PTHR22893:SF91">
    <property type="entry name" value="NADPH DEHYDROGENASE 2-RELATED"/>
    <property type="match status" value="1"/>
</dbReference>
<dbReference type="PANTHER" id="PTHR22893">
    <property type="entry name" value="NADH OXIDOREDUCTASE-RELATED"/>
    <property type="match status" value="1"/>
</dbReference>
<dbReference type="InterPro" id="IPR045247">
    <property type="entry name" value="Oye-like"/>
</dbReference>
<dbReference type="GO" id="GO:0016491">
    <property type="term" value="F:oxidoreductase activity"/>
    <property type="evidence" value="ECO:0007669"/>
    <property type="project" value="InterPro"/>
</dbReference>
<dbReference type="GO" id="GO:0010181">
    <property type="term" value="F:FMN binding"/>
    <property type="evidence" value="ECO:0007669"/>
    <property type="project" value="InterPro"/>
</dbReference>
<evidence type="ECO:0000313" key="3">
    <source>
        <dbReference type="Proteomes" id="UP000186601"/>
    </source>
</evidence>
<dbReference type="Gene3D" id="3.20.20.70">
    <property type="entry name" value="Aldolase class I"/>
    <property type="match status" value="1"/>
</dbReference>
<dbReference type="SUPFAM" id="SSF51395">
    <property type="entry name" value="FMN-linked oxidoreductases"/>
    <property type="match status" value="1"/>
</dbReference>
<accession>A0A2R6RID8</accession>
<evidence type="ECO:0000313" key="2">
    <source>
        <dbReference type="EMBL" id="PSS29796.1"/>
    </source>
</evidence>
<gene>
    <name evidence="2" type="ORF">PHLCEN_2v2944</name>
</gene>
<protein>
    <recommendedName>
        <fullName evidence="1">NADH:flavin oxidoreductase/NADH oxidase N-terminal domain-containing protein</fullName>
    </recommendedName>
</protein>
<reference evidence="2 3" key="1">
    <citation type="submission" date="2018-02" db="EMBL/GenBank/DDBJ databases">
        <title>Genome sequence of the basidiomycete white-rot fungus Phlebia centrifuga.</title>
        <authorList>
            <person name="Granchi Z."/>
            <person name="Peng M."/>
            <person name="de Vries R.P."/>
            <person name="Hilden K."/>
            <person name="Makela M.R."/>
            <person name="Grigoriev I."/>
            <person name="Riley R."/>
        </authorList>
    </citation>
    <scope>NUCLEOTIDE SEQUENCE [LARGE SCALE GENOMIC DNA]</scope>
    <source>
        <strain evidence="2 3">FBCC195</strain>
    </source>
</reference>
<dbReference type="STRING" id="98765.A0A2R6RID8"/>
<dbReference type="InterPro" id="IPR013785">
    <property type="entry name" value="Aldolase_TIM"/>
</dbReference>
<comment type="caution">
    <text evidence="2">The sequence shown here is derived from an EMBL/GenBank/DDBJ whole genome shotgun (WGS) entry which is preliminary data.</text>
</comment>
<dbReference type="EMBL" id="MLYV02000256">
    <property type="protein sequence ID" value="PSS29796.1"/>
    <property type="molecule type" value="Genomic_DNA"/>
</dbReference>
<feature type="domain" description="NADH:flavin oxidoreductase/NADH oxidase N-terminal" evidence="1">
    <location>
        <begin position="11"/>
        <end position="106"/>
    </location>
</feature>
<dbReference type="OrthoDB" id="2795203at2759"/>
<dbReference type="Pfam" id="PF00724">
    <property type="entry name" value="Oxidored_FMN"/>
    <property type="match status" value="1"/>
</dbReference>
<name>A0A2R6RID8_9APHY</name>
<evidence type="ECO:0000259" key="1">
    <source>
        <dbReference type="Pfam" id="PF00724"/>
    </source>
</evidence>
<organism evidence="2 3">
    <name type="scientific">Hermanssonia centrifuga</name>
    <dbReference type="NCBI Taxonomy" id="98765"/>
    <lineage>
        <taxon>Eukaryota</taxon>
        <taxon>Fungi</taxon>
        <taxon>Dikarya</taxon>
        <taxon>Basidiomycota</taxon>
        <taxon>Agaricomycotina</taxon>
        <taxon>Agaricomycetes</taxon>
        <taxon>Polyporales</taxon>
        <taxon>Meruliaceae</taxon>
        <taxon>Hermanssonia</taxon>
    </lineage>
</organism>
<keyword evidence="3" id="KW-1185">Reference proteome</keyword>
<dbReference type="AlphaFoldDB" id="A0A2R6RID8"/>
<sequence length="140" mass="15977">MRMDDANLKPTFSYLVSEITKRFPNFAYLHVVEPRVEGNVDRAVQHGEEIDFLREIWGSRPFISAGGYTRDTAISTAEEKGDLIAFGRAFIPNPDLPFRLEKDIPLTISDRSSYYTWESPVGYIDYPFSKEFEGGTRASL</sequence>
<dbReference type="InterPro" id="IPR001155">
    <property type="entry name" value="OxRdtase_FMN_N"/>
</dbReference>